<dbReference type="PROSITE" id="PS51257">
    <property type="entry name" value="PROKAR_LIPOPROTEIN"/>
    <property type="match status" value="1"/>
</dbReference>
<feature type="signal peptide" evidence="1">
    <location>
        <begin position="1"/>
        <end position="20"/>
    </location>
</feature>
<evidence type="ECO:0000313" key="3">
    <source>
        <dbReference type="Proteomes" id="UP000653477"/>
    </source>
</evidence>
<dbReference type="Pfam" id="PF16132">
    <property type="entry name" value="DUF4843"/>
    <property type="match status" value="2"/>
</dbReference>
<keyword evidence="3" id="KW-1185">Reference proteome</keyword>
<name>A0ABQ2H816_9PORP</name>
<evidence type="ECO:0008006" key="4">
    <source>
        <dbReference type="Google" id="ProtNLM"/>
    </source>
</evidence>
<dbReference type="EMBL" id="BMPU01000002">
    <property type="protein sequence ID" value="GGM52999.1"/>
    <property type="molecule type" value="Genomic_DNA"/>
</dbReference>
<feature type="chain" id="PRO_5045906223" description="DUF4843 domain-containing protein" evidence="1">
    <location>
        <begin position="21"/>
        <end position="280"/>
    </location>
</feature>
<dbReference type="Proteomes" id="UP000653477">
    <property type="component" value="Unassembled WGS sequence"/>
</dbReference>
<reference evidence="3" key="1">
    <citation type="journal article" date="2019" name="Int. J. Syst. Evol. Microbiol.">
        <title>The Global Catalogue of Microorganisms (GCM) 10K type strain sequencing project: providing services to taxonomists for standard genome sequencing and annotation.</title>
        <authorList>
            <consortium name="The Broad Institute Genomics Platform"/>
            <consortium name="The Broad Institute Genome Sequencing Center for Infectious Disease"/>
            <person name="Wu L."/>
            <person name="Ma J."/>
        </authorList>
    </citation>
    <scope>NUCLEOTIDE SEQUENCE [LARGE SCALE GENOMIC DNA]</scope>
    <source>
        <strain evidence="3">JCM 30531</strain>
    </source>
</reference>
<evidence type="ECO:0000256" key="1">
    <source>
        <dbReference type="SAM" id="SignalP"/>
    </source>
</evidence>
<evidence type="ECO:0000313" key="2">
    <source>
        <dbReference type="EMBL" id="GGM52999.1"/>
    </source>
</evidence>
<dbReference type="RefSeq" id="WP_188807962.1">
    <property type="nucleotide sequence ID" value="NZ_BMPU01000002.1"/>
</dbReference>
<protein>
    <recommendedName>
        <fullName evidence="4">DUF4843 domain-containing protein</fullName>
    </recommendedName>
</protein>
<organism evidence="2 3">
    <name type="scientific">Porphyromonas pasteri</name>
    <dbReference type="NCBI Taxonomy" id="1583331"/>
    <lineage>
        <taxon>Bacteria</taxon>
        <taxon>Pseudomonadati</taxon>
        <taxon>Bacteroidota</taxon>
        <taxon>Bacteroidia</taxon>
        <taxon>Bacteroidales</taxon>
        <taxon>Porphyromonadaceae</taxon>
        <taxon>Porphyromonas</taxon>
    </lineage>
</organism>
<dbReference type="InterPro" id="IPR032299">
    <property type="entry name" value="DUF4843"/>
</dbReference>
<comment type="caution">
    <text evidence="2">The sequence shown here is derived from an EMBL/GenBank/DDBJ whole genome shotgun (WGS) entry which is preliminary data.</text>
</comment>
<gene>
    <name evidence="2" type="ORF">GCM10007088_09610</name>
</gene>
<keyword evidence="1" id="KW-0732">Signal</keyword>
<sequence length="280" mass="31610">MNRRYSLASLALAALGLLSACSKSDIYDGEYSKDGYYNESRVIYFPNSGADTIVVQNLALLQDNNGKVPLTFDVNLLGKFSSSPLSYKVELDKSRSTATPGEQFDALQDSYTIPADSIKGSFTLQLNRSKISTVQQENGKYIVTRDGVRTLLDALSDMKPGDVPLLKYDTITLHLSSTADLRTALDKRNTVVLCVTNQLEIPFWWSFFEYVYLGKYSEGKYRMLINAYGLPKNGVDPVQQVFYSPDVNILYPLLLRLEKYMDEHGEEKPKKLVELLSQYR</sequence>
<accession>A0ABQ2H816</accession>
<proteinExistence type="predicted"/>